<keyword evidence="3" id="KW-0050">Antiport</keyword>
<keyword evidence="2" id="KW-0813">Transport</keyword>
<feature type="transmembrane region" description="Helical" evidence="9">
    <location>
        <begin position="6"/>
        <end position="24"/>
    </location>
</feature>
<feature type="region of interest" description="Disordered" evidence="8">
    <location>
        <begin position="565"/>
        <end position="599"/>
    </location>
</feature>
<dbReference type="PANTHER" id="PTHR32507:SF0">
    <property type="entry name" value="NA(+)_H(+) ANTIPORTER 2-RELATED"/>
    <property type="match status" value="1"/>
</dbReference>
<gene>
    <name evidence="11" type="ORF">RGF97_02410</name>
</gene>
<name>A0ABY9RP19_9ACTN</name>
<feature type="transmembrane region" description="Helical" evidence="9">
    <location>
        <begin position="301"/>
        <end position="323"/>
    </location>
</feature>
<evidence type="ECO:0000256" key="3">
    <source>
        <dbReference type="ARBA" id="ARBA00022449"/>
    </source>
</evidence>
<feature type="transmembrane region" description="Helical" evidence="9">
    <location>
        <begin position="61"/>
        <end position="78"/>
    </location>
</feature>
<keyword evidence="4 9" id="KW-0812">Transmembrane</keyword>
<evidence type="ECO:0000256" key="8">
    <source>
        <dbReference type="SAM" id="MobiDB-lite"/>
    </source>
</evidence>
<evidence type="ECO:0000256" key="7">
    <source>
        <dbReference type="ARBA" id="ARBA00023136"/>
    </source>
</evidence>
<keyword evidence="7 9" id="KW-0472">Membrane</keyword>
<dbReference type="RefSeq" id="WP_309547776.1">
    <property type="nucleotide sequence ID" value="NZ_CP133762.1"/>
</dbReference>
<evidence type="ECO:0000259" key="10">
    <source>
        <dbReference type="Pfam" id="PF00999"/>
    </source>
</evidence>
<evidence type="ECO:0000256" key="5">
    <source>
        <dbReference type="ARBA" id="ARBA00022989"/>
    </source>
</evidence>
<evidence type="ECO:0000256" key="1">
    <source>
        <dbReference type="ARBA" id="ARBA00004651"/>
    </source>
</evidence>
<keyword evidence="12" id="KW-1185">Reference proteome</keyword>
<dbReference type="EMBL" id="CP133762">
    <property type="protein sequence ID" value="WMX43944.1"/>
    <property type="molecule type" value="Genomic_DNA"/>
</dbReference>
<evidence type="ECO:0000256" key="2">
    <source>
        <dbReference type="ARBA" id="ARBA00022448"/>
    </source>
</evidence>
<feature type="transmembrane region" description="Helical" evidence="9">
    <location>
        <begin position="276"/>
        <end position="295"/>
    </location>
</feature>
<keyword evidence="6" id="KW-0406">Ion transport</keyword>
<comment type="subcellular location">
    <subcellularLocation>
        <location evidence="1">Cell membrane</location>
        <topology evidence="1">Multi-pass membrane protein</topology>
    </subcellularLocation>
</comment>
<feature type="transmembrane region" description="Helical" evidence="9">
    <location>
        <begin position="152"/>
        <end position="172"/>
    </location>
</feature>
<feature type="transmembrane region" description="Helical" evidence="9">
    <location>
        <begin position="248"/>
        <end position="264"/>
    </location>
</feature>
<reference evidence="11 12" key="1">
    <citation type="submission" date="2023-09" db="EMBL/GenBank/DDBJ databases">
        <title>Complete genome of Streptomyces roseicoloratus T14.</title>
        <authorList>
            <person name="Bashizi T."/>
            <person name="Kim M.-J."/>
            <person name="Lee G."/>
            <person name="Tagele S.B."/>
            <person name="Shin J.-H."/>
        </authorList>
    </citation>
    <scope>NUCLEOTIDE SEQUENCE [LARGE SCALE GENOMIC DNA]</scope>
    <source>
        <strain evidence="11 12">T14</strain>
    </source>
</reference>
<feature type="transmembrane region" description="Helical" evidence="9">
    <location>
        <begin position="120"/>
        <end position="140"/>
    </location>
</feature>
<dbReference type="Proteomes" id="UP001250858">
    <property type="component" value="Chromosome"/>
</dbReference>
<feature type="transmembrane region" description="Helical" evidence="9">
    <location>
        <begin position="31"/>
        <end position="49"/>
    </location>
</feature>
<protein>
    <submittedName>
        <fullName evidence="11">Cation:proton antiporter</fullName>
    </submittedName>
</protein>
<evidence type="ECO:0000256" key="4">
    <source>
        <dbReference type="ARBA" id="ARBA00022692"/>
    </source>
</evidence>
<feature type="transmembrane region" description="Helical" evidence="9">
    <location>
        <begin position="90"/>
        <end position="114"/>
    </location>
</feature>
<dbReference type="PANTHER" id="PTHR32507">
    <property type="entry name" value="NA(+)/H(+) ANTIPORTER 1"/>
    <property type="match status" value="1"/>
</dbReference>
<proteinExistence type="predicted"/>
<evidence type="ECO:0000313" key="12">
    <source>
        <dbReference type="Proteomes" id="UP001250858"/>
    </source>
</evidence>
<accession>A0ABY9RP19</accession>
<feature type="transmembrane region" description="Helical" evidence="9">
    <location>
        <begin position="192"/>
        <end position="214"/>
    </location>
</feature>
<dbReference type="Pfam" id="PF00999">
    <property type="entry name" value="Na_H_Exchanger"/>
    <property type="match status" value="1"/>
</dbReference>
<evidence type="ECO:0000313" key="11">
    <source>
        <dbReference type="EMBL" id="WMX43944.1"/>
    </source>
</evidence>
<keyword evidence="5 9" id="KW-1133">Transmembrane helix</keyword>
<feature type="transmembrane region" description="Helical" evidence="9">
    <location>
        <begin position="226"/>
        <end position="242"/>
    </location>
</feature>
<evidence type="ECO:0000256" key="9">
    <source>
        <dbReference type="SAM" id="Phobius"/>
    </source>
</evidence>
<dbReference type="InterPro" id="IPR006153">
    <property type="entry name" value="Cation/H_exchanger_TM"/>
</dbReference>
<evidence type="ECO:0000256" key="6">
    <source>
        <dbReference type="ARBA" id="ARBA00023065"/>
    </source>
</evidence>
<sequence>MTDDEILLGLALTVVLATGSQILAHKIRVPALIILLPVGFAAGAVTDVIHPDKLLGPDFSGLVSLSVAVILYDAGLGLDLRKFVHHTRGVVVRLLVYGVLLTALVVTAVAPAMFGMELAVAAMLGVILVVSGPTVVGPLLDFVRPSDKVRRILIWEGTLTDPIGGILGALTFHAVVSSSHVAIGRGYQLGQFLLSLAVGLGGGIVGIALLWFCLRVLRLGETLGTLAQLAVVIGIAAGCDIVRDDTGLIAAIVAGLAVANMPAFDMPARRPFFETLVQLIIGLLFISISSTVTPASVVPVLLPALGLIAILVLVIRPLVAFGATARTDLSRGERAFVAWMDPRGIVAASTASAFSAGLVEQGVAGATKILPVTFLVIVGTVLLYALTAAPVAGRLGVVKAAGTRVLLVGAAPWVIDLGGALRSAGLDVLVWAGLDEERERVRESGLDLAKGDLLATAVNPGARLEGVTAVVLATDDDDFNALATIVMQDNVDGPVYRVGPPHDSHGVVTPYTGESILFGRSMVRHVIAERFARGARFMVLPAAEPPPADHDTLFVVRADHRLDPVTEHRGNAPRPGDALVLLGPAPARATGSPGPATPE</sequence>
<organism evidence="11 12">
    <name type="scientific">Streptomyces roseicoloratus</name>
    <dbReference type="NCBI Taxonomy" id="2508722"/>
    <lineage>
        <taxon>Bacteria</taxon>
        <taxon>Bacillati</taxon>
        <taxon>Actinomycetota</taxon>
        <taxon>Actinomycetes</taxon>
        <taxon>Kitasatosporales</taxon>
        <taxon>Streptomycetaceae</taxon>
        <taxon>Streptomyces</taxon>
    </lineage>
</organism>
<feature type="transmembrane region" description="Helical" evidence="9">
    <location>
        <begin position="369"/>
        <end position="389"/>
    </location>
</feature>
<feature type="domain" description="Cation/H+ exchanger transmembrane" evidence="10">
    <location>
        <begin position="16"/>
        <end position="391"/>
    </location>
</feature>